<dbReference type="PANTHER" id="PTHR10954">
    <property type="entry name" value="RIBONUCLEASE H2 SUBUNIT A"/>
    <property type="match status" value="1"/>
</dbReference>
<keyword evidence="5" id="KW-0963">Cytoplasm</keyword>
<dbReference type="PROSITE" id="PS51975">
    <property type="entry name" value="RNASE_H_2"/>
    <property type="match status" value="1"/>
</dbReference>
<keyword evidence="9 11" id="KW-0378">Hydrolase</keyword>
<keyword evidence="7 11" id="KW-0479">Metal-binding</keyword>
<dbReference type="PANTHER" id="PTHR10954:SF23">
    <property type="entry name" value="RIBONUCLEASE"/>
    <property type="match status" value="1"/>
</dbReference>
<dbReference type="EMBL" id="JAGQLK010000006">
    <property type="protein sequence ID" value="MCA9382824.1"/>
    <property type="molecule type" value="Genomic_DNA"/>
</dbReference>
<evidence type="ECO:0000256" key="11">
    <source>
        <dbReference type="PROSITE-ProRule" id="PRU01319"/>
    </source>
</evidence>
<dbReference type="GO" id="GO:0032299">
    <property type="term" value="C:ribonuclease H2 complex"/>
    <property type="evidence" value="ECO:0007669"/>
    <property type="project" value="TreeGrafter"/>
</dbReference>
<evidence type="ECO:0000313" key="16">
    <source>
        <dbReference type="Proteomes" id="UP000783287"/>
    </source>
</evidence>
<proteinExistence type="inferred from homology"/>
<dbReference type="Gene3D" id="3.30.420.10">
    <property type="entry name" value="Ribonuclease H-like superfamily/Ribonuclease H"/>
    <property type="match status" value="1"/>
</dbReference>
<feature type="domain" description="RNase H type-2" evidence="14">
    <location>
        <begin position="49"/>
        <end position="236"/>
    </location>
</feature>
<evidence type="ECO:0000256" key="9">
    <source>
        <dbReference type="ARBA" id="ARBA00022801"/>
    </source>
</evidence>
<dbReference type="InterPro" id="IPR022898">
    <property type="entry name" value="RNase_HII"/>
</dbReference>
<evidence type="ECO:0000313" key="15">
    <source>
        <dbReference type="EMBL" id="MCA9382824.1"/>
    </source>
</evidence>
<dbReference type="GO" id="GO:0006298">
    <property type="term" value="P:mismatch repair"/>
    <property type="evidence" value="ECO:0007669"/>
    <property type="project" value="TreeGrafter"/>
</dbReference>
<feature type="binding site" evidence="11">
    <location>
        <position position="56"/>
    </location>
    <ligand>
        <name>a divalent metal cation</name>
        <dbReference type="ChEBI" id="CHEBI:60240"/>
    </ligand>
</feature>
<dbReference type="InterPro" id="IPR024567">
    <property type="entry name" value="RNase_HII/HIII_dom"/>
</dbReference>
<comment type="subcellular location">
    <subcellularLocation>
        <location evidence="3">Cytoplasm</location>
    </subcellularLocation>
</comment>
<reference evidence="15" key="2">
    <citation type="journal article" date="2021" name="Microbiome">
        <title>Successional dynamics and alternative stable states in a saline activated sludge microbial community over 9 years.</title>
        <authorList>
            <person name="Wang Y."/>
            <person name="Ye J."/>
            <person name="Ju F."/>
            <person name="Liu L."/>
            <person name="Boyd J.A."/>
            <person name="Deng Y."/>
            <person name="Parks D.H."/>
            <person name="Jiang X."/>
            <person name="Yin X."/>
            <person name="Woodcroft B.J."/>
            <person name="Tyson G.W."/>
            <person name="Hugenholtz P."/>
            <person name="Polz M.F."/>
            <person name="Zhang T."/>
        </authorList>
    </citation>
    <scope>NUCLEOTIDE SEQUENCE</scope>
    <source>
        <strain evidence="15">HKST-UBA14</strain>
    </source>
</reference>
<dbReference type="GO" id="GO:0005737">
    <property type="term" value="C:cytoplasm"/>
    <property type="evidence" value="ECO:0007669"/>
    <property type="project" value="UniProtKB-SubCell"/>
</dbReference>
<dbReference type="SUPFAM" id="SSF53098">
    <property type="entry name" value="Ribonuclease H-like"/>
    <property type="match status" value="1"/>
</dbReference>
<comment type="catalytic activity">
    <reaction evidence="1 11 12">
        <text>Endonucleolytic cleavage to 5'-phosphomonoester.</text>
        <dbReference type="EC" id="3.1.26.4"/>
    </reaction>
</comment>
<accession>A0A955L4N1</accession>
<dbReference type="Pfam" id="PF01351">
    <property type="entry name" value="RNase_HII"/>
    <property type="match status" value="1"/>
</dbReference>
<organism evidence="15 16">
    <name type="scientific">Candidatus Dojkabacteria bacterium</name>
    <dbReference type="NCBI Taxonomy" id="2099670"/>
    <lineage>
        <taxon>Bacteria</taxon>
        <taxon>Candidatus Dojkabacteria</taxon>
    </lineage>
</organism>
<comment type="similarity">
    <text evidence="4">Belongs to the RNase HII family. RnhC subfamily.</text>
</comment>
<evidence type="ECO:0000256" key="7">
    <source>
        <dbReference type="ARBA" id="ARBA00022723"/>
    </source>
</evidence>
<dbReference type="GO" id="GO:0003723">
    <property type="term" value="F:RNA binding"/>
    <property type="evidence" value="ECO:0007669"/>
    <property type="project" value="UniProtKB-UniRule"/>
</dbReference>
<dbReference type="GO" id="GO:0043137">
    <property type="term" value="P:DNA replication, removal of RNA primer"/>
    <property type="evidence" value="ECO:0007669"/>
    <property type="project" value="TreeGrafter"/>
</dbReference>
<evidence type="ECO:0000256" key="2">
    <source>
        <dbReference type="ARBA" id="ARBA00004065"/>
    </source>
</evidence>
<evidence type="ECO:0000256" key="13">
    <source>
        <dbReference type="SAM" id="MobiDB-lite"/>
    </source>
</evidence>
<dbReference type="GO" id="GO:0004523">
    <property type="term" value="F:RNA-DNA hybrid ribonuclease activity"/>
    <property type="evidence" value="ECO:0007669"/>
    <property type="project" value="UniProtKB-UniRule"/>
</dbReference>
<evidence type="ECO:0000256" key="1">
    <source>
        <dbReference type="ARBA" id="ARBA00000077"/>
    </source>
</evidence>
<reference evidence="15" key="1">
    <citation type="submission" date="2020-04" db="EMBL/GenBank/DDBJ databases">
        <authorList>
            <person name="Zhang T."/>
        </authorList>
    </citation>
    <scope>NUCLEOTIDE SEQUENCE</scope>
    <source>
        <strain evidence="15">HKST-UBA14</strain>
    </source>
</reference>
<dbReference type="InterPro" id="IPR001352">
    <property type="entry name" value="RNase_HII/HIII"/>
</dbReference>
<protein>
    <recommendedName>
        <fullName evidence="12">Ribonuclease</fullName>
        <ecNumber evidence="12">3.1.26.4</ecNumber>
    </recommendedName>
</protein>
<comment type="caution">
    <text evidence="15">The sequence shown here is derived from an EMBL/GenBank/DDBJ whole genome shotgun (WGS) entry which is preliminary data.</text>
</comment>
<feature type="compositionally biased region" description="Basic residues" evidence="13">
    <location>
        <begin position="17"/>
        <end position="31"/>
    </location>
</feature>
<dbReference type="Proteomes" id="UP000783287">
    <property type="component" value="Unassembled WGS sequence"/>
</dbReference>
<evidence type="ECO:0000259" key="14">
    <source>
        <dbReference type="PROSITE" id="PS51975"/>
    </source>
</evidence>
<dbReference type="CDD" id="cd07182">
    <property type="entry name" value="RNase_HII_bacteria_HII_like"/>
    <property type="match status" value="1"/>
</dbReference>
<feature type="binding site" evidence="11">
    <location>
        <position position="145"/>
    </location>
    <ligand>
        <name>a divalent metal cation</name>
        <dbReference type="ChEBI" id="CHEBI:60240"/>
    </ligand>
</feature>
<evidence type="ECO:0000256" key="12">
    <source>
        <dbReference type="RuleBase" id="RU003515"/>
    </source>
</evidence>
<sequence>MNNLNKKHNLNQQNQKRNLRNLTQKKKRRKKRKLANLKLEQEILSQGYERIVGIDEVGRGAWAGPVVVGAFEYFPEQQEYNGVRDSKLLKIDERELLVQKLQLHPHIIEEGSVESINSQGLGKTIEELISNIVQTYDKKTFFLIDGQFAQNFTKRSLKVIKGDMKHYSIACASNLAKVYRDNLMKELHLAYPEFGFESNVGYPSLYHRKALETHGPTKIHRASFKPIAEMLNQYSLGISYE</sequence>
<dbReference type="InterPro" id="IPR036397">
    <property type="entry name" value="RNaseH_sf"/>
</dbReference>
<dbReference type="NCBIfam" id="NF000595">
    <property type="entry name" value="PRK00015.1-3"/>
    <property type="match status" value="1"/>
</dbReference>
<keyword evidence="6 11" id="KW-0540">Nuclease</keyword>
<gene>
    <name evidence="15" type="ORF">KC909_00500</name>
</gene>
<feature type="binding site" evidence="11">
    <location>
        <position position="55"/>
    </location>
    <ligand>
        <name>a divalent metal cation</name>
        <dbReference type="ChEBI" id="CHEBI:60240"/>
    </ligand>
</feature>
<evidence type="ECO:0000256" key="10">
    <source>
        <dbReference type="ARBA" id="ARBA00023211"/>
    </source>
</evidence>
<dbReference type="GO" id="GO:0046872">
    <property type="term" value="F:metal ion binding"/>
    <property type="evidence" value="ECO:0007669"/>
    <property type="project" value="UniProtKB-KW"/>
</dbReference>
<name>A0A955L4N1_9BACT</name>
<comment type="function">
    <text evidence="2 12">Endonuclease that specifically degrades the RNA of RNA-DNA hybrids.</text>
</comment>
<dbReference type="EC" id="3.1.26.4" evidence="12"/>
<evidence type="ECO:0000256" key="5">
    <source>
        <dbReference type="ARBA" id="ARBA00022490"/>
    </source>
</evidence>
<comment type="cofactor">
    <cofactor evidence="11">
        <name>Mn(2+)</name>
        <dbReference type="ChEBI" id="CHEBI:29035"/>
    </cofactor>
    <cofactor evidence="11">
        <name>Mg(2+)</name>
        <dbReference type="ChEBI" id="CHEBI:18420"/>
    </cofactor>
    <text evidence="11">Manganese or magnesium. Binds 1 divalent metal ion per monomer in the absence of substrate. May bind a second metal ion after substrate binding.</text>
</comment>
<feature type="region of interest" description="Disordered" evidence="13">
    <location>
        <begin position="1"/>
        <end position="31"/>
    </location>
</feature>
<evidence type="ECO:0000256" key="8">
    <source>
        <dbReference type="ARBA" id="ARBA00022759"/>
    </source>
</evidence>
<evidence type="ECO:0000256" key="3">
    <source>
        <dbReference type="ARBA" id="ARBA00004496"/>
    </source>
</evidence>
<keyword evidence="10" id="KW-0464">Manganese</keyword>
<keyword evidence="8 11" id="KW-0255">Endonuclease</keyword>
<evidence type="ECO:0000256" key="6">
    <source>
        <dbReference type="ARBA" id="ARBA00022722"/>
    </source>
</evidence>
<evidence type="ECO:0000256" key="4">
    <source>
        <dbReference type="ARBA" id="ARBA00008378"/>
    </source>
</evidence>
<dbReference type="AlphaFoldDB" id="A0A955L4N1"/>
<dbReference type="InterPro" id="IPR012337">
    <property type="entry name" value="RNaseH-like_sf"/>
</dbReference>